<comment type="subcellular location">
    <subcellularLocation>
        <location evidence="1">Membrane</location>
        <topology evidence="1">Multi-pass membrane protein</topology>
    </subcellularLocation>
</comment>
<feature type="transmembrane region" description="Helical" evidence="13">
    <location>
        <begin position="73"/>
        <end position="94"/>
    </location>
</feature>
<keyword evidence="2" id="KW-0328">Glycosyltransferase</keyword>
<dbReference type="PANTHER" id="PTHR30474">
    <property type="entry name" value="CELL CYCLE PROTEIN"/>
    <property type="match status" value="1"/>
</dbReference>
<protein>
    <recommendedName>
        <fullName evidence="10">peptidoglycan glycosyltransferase</fullName>
        <ecNumber evidence="10">2.4.99.28</ecNumber>
    </recommendedName>
    <alternativeName>
        <fullName evidence="9">Peptidoglycan polymerase</fullName>
    </alternativeName>
</protein>
<evidence type="ECO:0000256" key="1">
    <source>
        <dbReference type="ARBA" id="ARBA00004141"/>
    </source>
</evidence>
<evidence type="ECO:0000256" key="3">
    <source>
        <dbReference type="ARBA" id="ARBA00022679"/>
    </source>
</evidence>
<organism evidence="14">
    <name type="scientific">freshwater metagenome</name>
    <dbReference type="NCBI Taxonomy" id="449393"/>
    <lineage>
        <taxon>unclassified sequences</taxon>
        <taxon>metagenomes</taxon>
        <taxon>ecological metagenomes</taxon>
    </lineage>
</organism>
<comment type="catalytic activity">
    <reaction evidence="11">
        <text>[GlcNAc-(1-&gt;4)-Mur2Ac(oyl-L-Ala-gamma-D-Glu-L-Lys-D-Ala-D-Ala)](n)-di-trans,octa-cis-undecaprenyl diphosphate + beta-D-GlcNAc-(1-&gt;4)-Mur2Ac(oyl-L-Ala-gamma-D-Glu-L-Lys-D-Ala-D-Ala)-di-trans,octa-cis-undecaprenyl diphosphate = [GlcNAc-(1-&gt;4)-Mur2Ac(oyl-L-Ala-gamma-D-Glu-L-Lys-D-Ala-D-Ala)](n+1)-di-trans,octa-cis-undecaprenyl diphosphate + di-trans,octa-cis-undecaprenyl diphosphate + H(+)</text>
        <dbReference type="Rhea" id="RHEA:23708"/>
        <dbReference type="Rhea" id="RHEA-COMP:9602"/>
        <dbReference type="Rhea" id="RHEA-COMP:9603"/>
        <dbReference type="ChEBI" id="CHEBI:15378"/>
        <dbReference type="ChEBI" id="CHEBI:58405"/>
        <dbReference type="ChEBI" id="CHEBI:60033"/>
        <dbReference type="ChEBI" id="CHEBI:78435"/>
        <dbReference type="EC" id="2.4.99.28"/>
    </reaction>
</comment>
<evidence type="ECO:0000256" key="6">
    <source>
        <dbReference type="ARBA" id="ARBA00022984"/>
    </source>
</evidence>
<keyword evidence="5" id="KW-0133">Cell shape</keyword>
<feature type="transmembrane region" description="Helical" evidence="13">
    <location>
        <begin position="169"/>
        <end position="193"/>
    </location>
</feature>
<dbReference type="GO" id="GO:0008955">
    <property type="term" value="F:peptidoglycan glycosyltransferase activity"/>
    <property type="evidence" value="ECO:0007669"/>
    <property type="project" value="UniProtKB-EC"/>
</dbReference>
<feature type="transmembrane region" description="Helical" evidence="13">
    <location>
        <begin position="327"/>
        <end position="353"/>
    </location>
</feature>
<dbReference type="Pfam" id="PF01098">
    <property type="entry name" value="FTSW_RODA_SPOVE"/>
    <property type="match status" value="1"/>
</dbReference>
<dbReference type="AlphaFoldDB" id="A0A6J6HHE7"/>
<feature type="transmembrane region" description="Helical" evidence="13">
    <location>
        <begin position="402"/>
        <end position="423"/>
    </location>
</feature>
<name>A0A6J6HHE7_9ZZZZ</name>
<feature type="transmembrane region" description="Helical" evidence="13">
    <location>
        <begin position="114"/>
        <end position="132"/>
    </location>
</feature>
<dbReference type="GO" id="GO:0008360">
    <property type="term" value="P:regulation of cell shape"/>
    <property type="evidence" value="ECO:0007669"/>
    <property type="project" value="UniProtKB-KW"/>
</dbReference>
<feature type="compositionally biased region" description="Basic and acidic residues" evidence="12">
    <location>
        <begin position="1"/>
        <end position="11"/>
    </location>
</feature>
<reference evidence="14" key="1">
    <citation type="submission" date="2020-05" db="EMBL/GenBank/DDBJ databases">
        <authorList>
            <person name="Chiriac C."/>
            <person name="Salcher M."/>
            <person name="Ghai R."/>
            <person name="Kavagutti S V."/>
        </authorList>
    </citation>
    <scope>NUCLEOTIDE SEQUENCE</scope>
</reference>
<feature type="region of interest" description="Disordered" evidence="12">
    <location>
        <begin position="1"/>
        <end position="48"/>
    </location>
</feature>
<proteinExistence type="predicted"/>
<evidence type="ECO:0000256" key="4">
    <source>
        <dbReference type="ARBA" id="ARBA00022692"/>
    </source>
</evidence>
<evidence type="ECO:0000256" key="12">
    <source>
        <dbReference type="SAM" id="MobiDB-lite"/>
    </source>
</evidence>
<accession>A0A6J6HHE7</accession>
<feature type="transmembrane region" description="Helical" evidence="13">
    <location>
        <begin position="365"/>
        <end position="390"/>
    </location>
</feature>
<dbReference type="EMBL" id="CAEZUU010000054">
    <property type="protein sequence ID" value="CAB4610504.1"/>
    <property type="molecule type" value="Genomic_DNA"/>
</dbReference>
<evidence type="ECO:0000256" key="8">
    <source>
        <dbReference type="ARBA" id="ARBA00023136"/>
    </source>
</evidence>
<keyword evidence="4 13" id="KW-0812">Transmembrane</keyword>
<keyword evidence="7 13" id="KW-1133">Transmembrane helix</keyword>
<dbReference type="GO" id="GO:0051301">
    <property type="term" value="P:cell division"/>
    <property type="evidence" value="ECO:0007669"/>
    <property type="project" value="InterPro"/>
</dbReference>
<evidence type="ECO:0000256" key="7">
    <source>
        <dbReference type="ARBA" id="ARBA00022989"/>
    </source>
</evidence>
<dbReference type="InterPro" id="IPR001182">
    <property type="entry name" value="FtsW/RodA"/>
</dbReference>
<evidence type="ECO:0000256" key="11">
    <source>
        <dbReference type="ARBA" id="ARBA00049902"/>
    </source>
</evidence>
<dbReference type="GO" id="GO:0015648">
    <property type="term" value="F:lipid-linked peptidoglycan transporter activity"/>
    <property type="evidence" value="ECO:0007669"/>
    <property type="project" value="TreeGrafter"/>
</dbReference>
<feature type="compositionally biased region" description="Polar residues" evidence="12">
    <location>
        <begin position="12"/>
        <end position="22"/>
    </location>
</feature>
<dbReference type="GO" id="GO:0005886">
    <property type="term" value="C:plasma membrane"/>
    <property type="evidence" value="ECO:0007669"/>
    <property type="project" value="TreeGrafter"/>
</dbReference>
<keyword evidence="6" id="KW-0573">Peptidoglycan synthesis</keyword>
<evidence type="ECO:0000313" key="14">
    <source>
        <dbReference type="EMBL" id="CAB4610504.1"/>
    </source>
</evidence>
<dbReference type="GO" id="GO:0032153">
    <property type="term" value="C:cell division site"/>
    <property type="evidence" value="ECO:0007669"/>
    <property type="project" value="TreeGrafter"/>
</dbReference>
<feature type="transmembrane region" description="Helical" evidence="13">
    <location>
        <begin position="229"/>
        <end position="246"/>
    </location>
</feature>
<dbReference type="PANTHER" id="PTHR30474:SF2">
    <property type="entry name" value="PEPTIDOGLYCAN GLYCOSYLTRANSFERASE FTSW-RELATED"/>
    <property type="match status" value="1"/>
</dbReference>
<dbReference type="GO" id="GO:0009252">
    <property type="term" value="P:peptidoglycan biosynthetic process"/>
    <property type="evidence" value="ECO:0007669"/>
    <property type="project" value="UniProtKB-KW"/>
</dbReference>
<dbReference type="EC" id="2.4.99.28" evidence="10"/>
<keyword evidence="8 13" id="KW-0472">Membrane</keyword>
<evidence type="ECO:0000256" key="9">
    <source>
        <dbReference type="ARBA" id="ARBA00032370"/>
    </source>
</evidence>
<feature type="transmembrane region" description="Helical" evidence="13">
    <location>
        <begin position="205"/>
        <end position="223"/>
    </location>
</feature>
<evidence type="ECO:0000256" key="13">
    <source>
        <dbReference type="SAM" id="Phobius"/>
    </source>
</evidence>
<sequence length="448" mass="48883">MTRLSPAERARQASQGKATKSKSVVGGSRVTRAAIPKAVKQRPTKSAQDFSAQSAQQLQVLFDKIFRAQSVEFYRLLGVTLFLVAFGVVMVLSASSIDSLVANSNSLWVFLKQFGFAIIGLLSLSIVSLLPVNRIRLGARPLFAITLVVQLLVFFIGKDVNGNRNWIDLFGFVTIQPSEFLKIAVILHVAAYLTSQQSYLDEPRVWHRSLGMIGIAVFLVIIGKDLGTVIIMLIAFIGLLALAGMPNKLLKQVGLLLLVLIPAALMTSSSRMGRITAWLNPNAPDPLDYNWQAEHGMWAISAGRIFGAGLGESKMKWSWIPEVENDFIFAVIAEELGLIGALVVIALFVVLAFSLLRIMQRTQDFFSRTVVAAIMLWLVFQALINIAVVLRLLPVLGVPLPLISAGGSSLISALTAIGVVLAIERENHAAPQSFRTPMRSRATAKARR</sequence>
<evidence type="ECO:0000256" key="2">
    <source>
        <dbReference type="ARBA" id="ARBA00022676"/>
    </source>
</evidence>
<keyword evidence="3" id="KW-0808">Transferase</keyword>
<evidence type="ECO:0000256" key="10">
    <source>
        <dbReference type="ARBA" id="ARBA00044770"/>
    </source>
</evidence>
<dbReference type="PROSITE" id="PS00428">
    <property type="entry name" value="FTSW_RODA_SPOVE"/>
    <property type="match status" value="1"/>
</dbReference>
<dbReference type="InterPro" id="IPR018365">
    <property type="entry name" value="Cell_cycle_FtsW-rel_CS"/>
</dbReference>
<evidence type="ECO:0000256" key="5">
    <source>
        <dbReference type="ARBA" id="ARBA00022960"/>
    </source>
</evidence>
<gene>
    <name evidence="14" type="ORF">UFOPK1857_00382</name>
</gene>
<feature type="transmembrane region" description="Helical" evidence="13">
    <location>
        <begin position="139"/>
        <end position="157"/>
    </location>
</feature>
<feature type="transmembrane region" description="Helical" evidence="13">
    <location>
        <begin position="253"/>
        <end position="272"/>
    </location>
</feature>